<dbReference type="InterPro" id="IPR005170">
    <property type="entry name" value="Transptr-assoc_dom"/>
</dbReference>
<evidence type="ECO:0000256" key="5">
    <source>
        <dbReference type="ARBA" id="ARBA00023122"/>
    </source>
</evidence>
<dbReference type="InterPro" id="IPR016169">
    <property type="entry name" value="FAD-bd_PCMH_sub2"/>
</dbReference>
<proteinExistence type="predicted"/>
<comment type="subcellular location">
    <subcellularLocation>
        <location evidence="1">Membrane</location>
        <topology evidence="1">Multi-pass membrane protein</topology>
    </subcellularLocation>
</comment>
<keyword evidence="3" id="KW-0677">Repeat</keyword>
<sequence length="428" mass="48536">MEADRLVNFLSFFFLLFFSGFFSGSEVSFFSLDKKKIDRHFKNNPLIHRYLITLINFPRRLLVTILIGNTFVNVAISIVAVLIAIDIAKLFQLNINIVISIQILLTTIFVLIFGELIPKVIATKSTIQFAKFAAVPIYLISAVLYPISEFITEIIRLTVSKFKFDKSKSALTAEEFSELADLSTETGAIDENEKEIINSIVEFRETTVAEIMTPRVDIIAVPENKSIDDVIKIISESGHSRIPVYRDSIDLISGVVLAKDLLRFINDDQRKRQTKISSLLKKVLFVPESKKIGDLLREFQSKKIHLAIVVDEYGGTSGLITLEDIIEEVVGDIWDEYDRAEKNIQLISENKFLVDGNILLEDLSSELGINLIDENDPDIDTLAGFILKITGEIPKEGHSFVYNEYRITVKQLDKKRIRKVIIEKTVTK</sequence>
<dbReference type="PROSITE" id="PS51371">
    <property type="entry name" value="CBS"/>
    <property type="match status" value="2"/>
</dbReference>
<dbReference type="CDD" id="cd04590">
    <property type="entry name" value="CBS_pair_CorC_HlyC_assoc"/>
    <property type="match status" value="1"/>
</dbReference>
<keyword evidence="4 8" id="KW-1133">Transmembrane helix</keyword>
<dbReference type="Gene3D" id="3.10.580.10">
    <property type="entry name" value="CBS-domain"/>
    <property type="match status" value="1"/>
</dbReference>
<reference evidence="12" key="1">
    <citation type="journal article" date="2020" name="mSystems">
        <title>Genome- and Community-Level Interaction Insights into Carbon Utilization and Element Cycling Functions of Hydrothermarchaeota in Hydrothermal Sediment.</title>
        <authorList>
            <person name="Zhou Z."/>
            <person name="Liu Y."/>
            <person name="Xu W."/>
            <person name="Pan J."/>
            <person name="Luo Z.H."/>
            <person name="Li M."/>
        </authorList>
    </citation>
    <scope>NUCLEOTIDE SEQUENCE [LARGE SCALE GENOMIC DNA]</scope>
    <source>
        <strain evidence="12">SpSt-479</strain>
    </source>
</reference>
<feature type="transmembrane region" description="Helical" evidence="9">
    <location>
        <begin position="97"/>
        <end position="117"/>
    </location>
</feature>
<dbReference type="InterPro" id="IPR036318">
    <property type="entry name" value="FAD-bd_PCMH-like_sf"/>
</dbReference>
<dbReference type="PANTHER" id="PTHR22777">
    <property type="entry name" value="HEMOLYSIN-RELATED"/>
    <property type="match status" value="1"/>
</dbReference>
<dbReference type="AlphaFoldDB" id="A0A7V2ZJW7"/>
<evidence type="ECO:0000256" key="3">
    <source>
        <dbReference type="ARBA" id="ARBA00022737"/>
    </source>
</evidence>
<dbReference type="SUPFAM" id="SSF54631">
    <property type="entry name" value="CBS-domain pair"/>
    <property type="match status" value="1"/>
</dbReference>
<dbReference type="InterPro" id="IPR002550">
    <property type="entry name" value="CNNM"/>
</dbReference>
<dbReference type="InterPro" id="IPR000644">
    <property type="entry name" value="CBS_dom"/>
</dbReference>
<feature type="domain" description="CBS" evidence="10">
    <location>
        <begin position="212"/>
        <end position="272"/>
    </location>
</feature>
<evidence type="ECO:0000313" key="12">
    <source>
        <dbReference type="EMBL" id="HFI91317.1"/>
    </source>
</evidence>
<evidence type="ECO:0000256" key="9">
    <source>
        <dbReference type="SAM" id="Phobius"/>
    </source>
</evidence>
<dbReference type="Pfam" id="PF03471">
    <property type="entry name" value="CorC_HlyC"/>
    <property type="match status" value="1"/>
</dbReference>
<evidence type="ECO:0000256" key="1">
    <source>
        <dbReference type="ARBA" id="ARBA00004141"/>
    </source>
</evidence>
<evidence type="ECO:0000256" key="2">
    <source>
        <dbReference type="ARBA" id="ARBA00022692"/>
    </source>
</evidence>
<dbReference type="GO" id="GO:0005886">
    <property type="term" value="C:plasma membrane"/>
    <property type="evidence" value="ECO:0007669"/>
    <property type="project" value="TreeGrafter"/>
</dbReference>
<feature type="transmembrane region" description="Helical" evidence="9">
    <location>
        <begin position="61"/>
        <end position="85"/>
    </location>
</feature>
<dbReference type="SMART" id="SM00116">
    <property type="entry name" value="CBS"/>
    <property type="match status" value="2"/>
</dbReference>
<feature type="domain" description="CNNM transmembrane" evidence="11">
    <location>
        <begin position="1"/>
        <end position="193"/>
    </location>
</feature>
<dbReference type="Gene3D" id="3.30.465.10">
    <property type="match status" value="1"/>
</dbReference>
<dbReference type="SUPFAM" id="SSF56176">
    <property type="entry name" value="FAD-binding/transporter-associated domain-like"/>
    <property type="match status" value="1"/>
</dbReference>
<evidence type="ECO:0000256" key="4">
    <source>
        <dbReference type="ARBA" id="ARBA00022989"/>
    </source>
</evidence>
<evidence type="ECO:0000256" key="7">
    <source>
        <dbReference type="PROSITE-ProRule" id="PRU00703"/>
    </source>
</evidence>
<feature type="transmembrane region" description="Helical" evidence="9">
    <location>
        <begin position="12"/>
        <end position="32"/>
    </location>
</feature>
<dbReference type="Pfam" id="PF00571">
    <property type="entry name" value="CBS"/>
    <property type="match status" value="2"/>
</dbReference>
<dbReference type="InterPro" id="IPR046342">
    <property type="entry name" value="CBS_dom_sf"/>
</dbReference>
<dbReference type="EMBL" id="DSUJ01000008">
    <property type="protein sequence ID" value="HFI91317.1"/>
    <property type="molecule type" value="Genomic_DNA"/>
</dbReference>
<dbReference type="SMART" id="SM01091">
    <property type="entry name" value="CorC_HlyC"/>
    <property type="match status" value="1"/>
</dbReference>
<dbReference type="FunFam" id="3.10.580.10:FF:000002">
    <property type="entry name" value="Magnesium/cobalt efflux protein CorC"/>
    <property type="match status" value="1"/>
</dbReference>
<protein>
    <submittedName>
        <fullName evidence="12">DUF21 domain-containing protein</fullName>
    </submittedName>
</protein>
<feature type="transmembrane region" description="Helical" evidence="9">
    <location>
        <begin position="129"/>
        <end position="147"/>
    </location>
</feature>
<dbReference type="InterPro" id="IPR044751">
    <property type="entry name" value="Ion_transp-like_CBS"/>
</dbReference>
<gene>
    <name evidence="12" type="ORF">ENS31_07260</name>
</gene>
<dbReference type="PANTHER" id="PTHR22777:SF17">
    <property type="entry name" value="UPF0053 PROTEIN SLL0260"/>
    <property type="match status" value="1"/>
</dbReference>
<evidence type="ECO:0000256" key="6">
    <source>
        <dbReference type="ARBA" id="ARBA00023136"/>
    </source>
</evidence>
<accession>A0A7V2ZJW7</accession>
<dbReference type="GO" id="GO:0050660">
    <property type="term" value="F:flavin adenine dinucleotide binding"/>
    <property type="evidence" value="ECO:0007669"/>
    <property type="project" value="InterPro"/>
</dbReference>
<keyword evidence="5 7" id="KW-0129">CBS domain</keyword>
<comment type="caution">
    <text evidence="12">The sequence shown here is derived from an EMBL/GenBank/DDBJ whole genome shotgun (WGS) entry which is preliminary data.</text>
</comment>
<evidence type="ECO:0000256" key="8">
    <source>
        <dbReference type="PROSITE-ProRule" id="PRU01193"/>
    </source>
</evidence>
<evidence type="ECO:0000259" key="11">
    <source>
        <dbReference type="PROSITE" id="PS51846"/>
    </source>
</evidence>
<dbReference type="Pfam" id="PF01595">
    <property type="entry name" value="CNNM"/>
    <property type="match status" value="1"/>
</dbReference>
<keyword evidence="6 8" id="KW-0472">Membrane</keyword>
<feature type="domain" description="CBS" evidence="10">
    <location>
        <begin position="279"/>
        <end position="336"/>
    </location>
</feature>
<organism evidence="12">
    <name type="scientific">Ignavibacterium album</name>
    <dbReference type="NCBI Taxonomy" id="591197"/>
    <lineage>
        <taxon>Bacteria</taxon>
        <taxon>Pseudomonadati</taxon>
        <taxon>Ignavibacteriota</taxon>
        <taxon>Ignavibacteria</taxon>
        <taxon>Ignavibacteriales</taxon>
        <taxon>Ignavibacteriaceae</taxon>
        <taxon>Ignavibacterium</taxon>
    </lineage>
</organism>
<dbReference type="PROSITE" id="PS51846">
    <property type="entry name" value="CNNM"/>
    <property type="match status" value="1"/>
</dbReference>
<keyword evidence="2 8" id="KW-0812">Transmembrane</keyword>
<evidence type="ECO:0000259" key="10">
    <source>
        <dbReference type="PROSITE" id="PS51371"/>
    </source>
</evidence>
<name>A0A7V2ZJW7_9BACT</name>